<dbReference type="SMART" id="SM00225">
    <property type="entry name" value="BTB"/>
    <property type="match status" value="1"/>
</dbReference>
<dbReference type="Gene3D" id="3.30.710.10">
    <property type="entry name" value="Potassium Channel Kv1.1, Chain A"/>
    <property type="match status" value="1"/>
</dbReference>
<dbReference type="SUPFAM" id="SSF54695">
    <property type="entry name" value="POZ domain"/>
    <property type="match status" value="1"/>
</dbReference>
<dbReference type="InterPro" id="IPR011333">
    <property type="entry name" value="SKP1/BTB/POZ_sf"/>
</dbReference>
<reference evidence="2 3" key="1">
    <citation type="submission" date="2017-06" db="EMBL/GenBank/DDBJ databases">
        <title>Comparative genomic analysis of Ambrosia Fusariam Clade fungi.</title>
        <authorList>
            <person name="Stajich J.E."/>
            <person name="Carrillo J."/>
            <person name="Kijimoto T."/>
            <person name="Eskalen A."/>
            <person name="O'Donnell K."/>
            <person name="Kasson M."/>
        </authorList>
    </citation>
    <scope>NUCLEOTIDE SEQUENCE [LARGE SCALE GENOMIC DNA]</scope>
    <source>
        <strain evidence="2 3">UCR1854</strain>
    </source>
</reference>
<evidence type="ECO:0000313" key="3">
    <source>
        <dbReference type="Proteomes" id="UP000287124"/>
    </source>
</evidence>
<organism evidence="2 3">
    <name type="scientific">Fusarium euwallaceae</name>
    <dbReference type="NCBI Taxonomy" id="1147111"/>
    <lineage>
        <taxon>Eukaryota</taxon>
        <taxon>Fungi</taxon>
        <taxon>Dikarya</taxon>
        <taxon>Ascomycota</taxon>
        <taxon>Pezizomycotina</taxon>
        <taxon>Sordariomycetes</taxon>
        <taxon>Hypocreomycetidae</taxon>
        <taxon>Hypocreales</taxon>
        <taxon>Nectriaceae</taxon>
        <taxon>Fusarium</taxon>
        <taxon>Fusarium solani species complex</taxon>
    </lineage>
</organism>
<protein>
    <recommendedName>
        <fullName evidence="1">BTB domain-containing protein</fullName>
    </recommendedName>
</protein>
<dbReference type="Proteomes" id="UP000287124">
    <property type="component" value="Unassembled WGS sequence"/>
</dbReference>
<keyword evidence="3" id="KW-1185">Reference proteome</keyword>
<dbReference type="PROSITE" id="PS50097">
    <property type="entry name" value="BTB"/>
    <property type="match status" value="1"/>
</dbReference>
<comment type="caution">
    <text evidence="2">The sequence shown here is derived from an EMBL/GenBank/DDBJ whole genome shotgun (WGS) entry which is preliminary data.</text>
</comment>
<proteinExistence type="predicted"/>
<gene>
    <name evidence="2" type="ORF">BHE90_001352</name>
</gene>
<dbReference type="AlphaFoldDB" id="A0A430M7N6"/>
<accession>A0A430M7N6</accession>
<dbReference type="InterPro" id="IPR000210">
    <property type="entry name" value="BTB/POZ_dom"/>
</dbReference>
<evidence type="ECO:0000313" key="2">
    <source>
        <dbReference type="EMBL" id="RTE83991.1"/>
    </source>
</evidence>
<dbReference type="PANTHER" id="PTHR47843:SF5">
    <property type="entry name" value="BTB_POZ DOMAIN PROTEIN"/>
    <property type="match status" value="1"/>
</dbReference>
<dbReference type="CDD" id="cd18186">
    <property type="entry name" value="BTB_POZ_ZBTB_KLHL-like"/>
    <property type="match status" value="1"/>
</dbReference>
<dbReference type="PANTHER" id="PTHR47843">
    <property type="entry name" value="BTB DOMAIN-CONTAINING PROTEIN-RELATED"/>
    <property type="match status" value="1"/>
</dbReference>
<dbReference type="EMBL" id="MIKF01000010">
    <property type="protein sequence ID" value="RTE83991.1"/>
    <property type="molecule type" value="Genomic_DNA"/>
</dbReference>
<dbReference type="Pfam" id="PF00651">
    <property type="entry name" value="BTB"/>
    <property type="match status" value="1"/>
</dbReference>
<name>A0A430M7N6_9HYPO</name>
<feature type="domain" description="BTB" evidence="1">
    <location>
        <begin position="49"/>
        <end position="116"/>
    </location>
</feature>
<evidence type="ECO:0000259" key="1">
    <source>
        <dbReference type="PROSITE" id="PS50097"/>
    </source>
</evidence>
<sequence length="270" mass="30391">MLADAVRAIPLKATAIIAIMHKPELAFHHDKIMVLHQGISNVRENGDFTDFGILCGDERIDVHRVVISGRSPVLYRACTSRFSEATSRTYRIDDFPLAVVERMVEYMYTGNYSDPDESNTSGSDAEELPVLLLHTTMASLADKYDVEGLVALATKKYTEALKNDRDFEKFLDSVPEIYGMPAELSQPLRDAAVVFARREVREAVDSGKAWSKFEEVVHDCPQFSKEFLCSVIRNPLKPMLGYCGRCQDNKTKVPVEVLQCRWIQQVHASG</sequence>